<dbReference type="Gene3D" id="3.90.470.20">
    <property type="entry name" value="4'-phosphopantetheinyl transferase domain"/>
    <property type="match status" value="2"/>
</dbReference>
<keyword evidence="6" id="KW-1185">Reference proteome</keyword>
<evidence type="ECO:0000259" key="3">
    <source>
        <dbReference type="Pfam" id="PF01648"/>
    </source>
</evidence>
<organism evidence="5 6">
    <name type="scientific">Nannochloropsis gaditana</name>
    <dbReference type="NCBI Taxonomy" id="72520"/>
    <lineage>
        <taxon>Eukaryota</taxon>
        <taxon>Sar</taxon>
        <taxon>Stramenopiles</taxon>
        <taxon>Ochrophyta</taxon>
        <taxon>Eustigmatophyceae</taxon>
        <taxon>Eustigmatales</taxon>
        <taxon>Monodopsidaceae</taxon>
        <taxon>Nannochloropsis</taxon>
    </lineage>
</organism>
<evidence type="ECO:0000256" key="2">
    <source>
        <dbReference type="ARBA" id="ARBA00022679"/>
    </source>
</evidence>
<dbReference type="InterPro" id="IPR050559">
    <property type="entry name" value="P-Pant_transferase_sf"/>
</dbReference>
<dbReference type="GO" id="GO:0019878">
    <property type="term" value="P:lysine biosynthetic process via aminoadipic acid"/>
    <property type="evidence" value="ECO:0007669"/>
    <property type="project" value="TreeGrafter"/>
</dbReference>
<evidence type="ECO:0000259" key="4">
    <source>
        <dbReference type="Pfam" id="PF22624"/>
    </source>
</evidence>
<dbReference type="OrthoDB" id="26719at2759"/>
<dbReference type="InterPro" id="IPR055066">
    <property type="entry name" value="AASDHPPT_N"/>
</dbReference>
<sequence length="450" mass="49677">MSHSHAQRCSRGPSTCGAFFLPPGRSPRYSRLNSAKHIGEQLGDPSRAPTWYPNLLLSKMKRLCQWSAIKLSKSTPENLIEENLHVPTHTELTLAASDPGLPPLPPGLQGRALAAVHEGVLRLGMRIVAEPLSPDQWNLLIRLLSESEGGKVQRYYHDKDRRLALGSILLQRAATSWVLGKRFSDINIERTRTYNKPYVNAKDSRLPQWNYNVSHHGDWVVLASEPFHAVGTDLVDVGDRPFEAMTALEYLEHFKRHLTPAEWQGLRSVGRDGEASQYRAFYRVWAMKEAYVKAIGVGLSFPVRRLECSIVDVGADLTGMETDGVEEELMMDGYIMTDWRLRLVSLPPSYLWCTAVGPKPTAHHLPSPGNVRHCAPCSACLYAPPSPSKGICGTSTAIATATPASSAPHDILRKKVCVLTIRDCLPLGVQAQWDALSLVGPIANRSSNTG</sequence>
<keyword evidence="2" id="KW-0808">Transferase</keyword>
<evidence type="ECO:0000313" key="6">
    <source>
        <dbReference type="Proteomes" id="UP000019335"/>
    </source>
</evidence>
<dbReference type="EMBL" id="AZIL01000424">
    <property type="protein sequence ID" value="EWM27731.1"/>
    <property type="molecule type" value="Genomic_DNA"/>
</dbReference>
<dbReference type="SUPFAM" id="SSF56214">
    <property type="entry name" value="4'-phosphopantetheinyl transferase"/>
    <property type="match status" value="2"/>
</dbReference>
<dbReference type="GO" id="GO:0000287">
    <property type="term" value="F:magnesium ion binding"/>
    <property type="evidence" value="ECO:0007669"/>
    <property type="project" value="InterPro"/>
</dbReference>
<dbReference type="InterPro" id="IPR037143">
    <property type="entry name" value="4-PPantetheinyl_Trfase_dom_sf"/>
</dbReference>
<dbReference type="Pfam" id="PF22624">
    <property type="entry name" value="AASDHPPT_N"/>
    <property type="match status" value="1"/>
</dbReference>
<dbReference type="Pfam" id="PF01648">
    <property type="entry name" value="ACPS"/>
    <property type="match status" value="1"/>
</dbReference>
<dbReference type="GO" id="GO:0008897">
    <property type="term" value="F:holo-[acyl-carrier-protein] synthase activity"/>
    <property type="evidence" value="ECO:0007669"/>
    <property type="project" value="UniProtKB-EC"/>
</dbReference>
<dbReference type="PANTHER" id="PTHR12215">
    <property type="entry name" value="PHOSPHOPANTETHEINE TRANSFERASE"/>
    <property type="match status" value="1"/>
</dbReference>
<dbReference type="PANTHER" id="PTHR12215:SF10">
    <property type="entry name" value="L-AMINOADIPATE-SEMIALDEHYDE DEHYDROGENASE-PHOSPHOPANTETHEINYL TRANSFERASE"/>
    <property type="match status" value="1"/>
</dbReference>
<comment type="caution">
    <text evidence="5">The sequence shown here is derived from an EMBL/GenBank/DDBJ whole genome shotgun (WGS) entry which is preliminary data.</text>
</comment>
<dbReference type="InterPro" id="IPR008278">
    <property type="entry name" value="4-PPantetheinyl_Trfase_dom"/>
</dbReference>
<dbReference type="GO" id="GO:0005829">
    <property type="term" value="C:cytosol"/>
    <property type="evidence" value="ECO:0007669"/>
    <property type="project" value="TreeGrafter"/>
</dbReference>
<gene>
    <name evidence="5" type="ORF">Naga_100034g33</name>
</gene>
<dbReference type="EC" id="2.7.8.7" evidence="1"/>
<feature type="domain" description="4'-phosphopantetheinyl transferase N-terminal" evidence="4">
    <location>
        <begin position="133"/>
        <end position="226"/>
    </location>
</feature>
<protein>
    <recommendedName>
        <fullName evidence="1">holo-[acyl-carrier-protein] synthase</fullName>
        <ecNumber evidence="1">2.7.8.7</ecNumber>
    </recommendedName>
</protein>
<dbReference type="AlphaFoldDB" id="W7U468"/>
<dbReference type="Proteomes" id="UP000019335">
    <property type="component" value="Chromosome 6"/>
</dbReference>
<evidence type="ECO:0000313" key="5">
    <source>
        <dbReference type="EMBL" id="EWM27731.1"/>
    </source>
</evidence>
<feature type="domain" description="4'-phosphopantetheinyl transferase" evidence="3">
    <location>
        <begin position="230"/>
        <end position="314"/>
    </location>
</feature>
<proteinExistence type="predicted"/>
<evidence type="ECO:0000256" key="1">
    <source>
        <dbReference type="ARBA" id="ARBA00013172"/>
    </source>
</evidence>
<accession>W7U468</accession>
<reference evidence="5 6" key="1">
    <citation type="journal article" date="2014" name="Mol. Plant">
        <title>Chromosome Scale Genome Assembly and Transcriptome Profiling of Nannochloropsis gaditana in Nitrogen Depletion.</title>
        <authorList>
            <person name="Corteggiani Carpinelli E."/>
            <person name="Telatin A."/>
            <person name="Vitulo N."/>
            <person name="Forcato C."/>
            <person name="D'Angelo M."/>
            <person name="Schiavon R."/>
            <person name="Vezzi A."/>
            <person name="Giacometti G.M."/>
            <person name="Morosinotto T."/>
            <person name="Valle G."/>
        </authorList>
    </citation>
    <scope>NUCLEOTIDE SEQUENCE [LARGE SCALE GENOMIC DNA]</scope>
    <source>
        <strain evidence="5 6">B-31</strain>
    </source>
</reference>
<name>W7U468_9STRA</name>